<sequence>MTDSALQISKLSYALNGRQLLSEIDLAFTAGQLHVLLGPNGAGKSTLLKQLISDKHQHGSVQFWQQPKSQWQGEEFAQRVAFLPQHSGLTFAFSAQEVVEMGATPLKANREQIAALANEQLTAWDISHLAHRPYPILSGGEKQRVHMARVSLQLAQTAPDQAILMLDEPTSALDITHQHYTLKRCRALANQGMTVLLVLHDLNLAAQYADQLHFLKAGRIVLSGDPWQCFSSDRVADIYQYPLTVLTHPEHDCPLIVS</sequence>
<dbReference type="InterPro" id="IPR003593">
    <property type="entry name" value="AAA+_ATPase"/>
</dbReference>
<evidence type="ECO:0000259" key="6">
    <source>
        <dbReference type="PROSITE" id="PS50893"/>
    </source>
</evidence>
<dbReference type="InterPro" id="IPR027417">
    <property type="entry name" value="P-loop_NTPase"/>
</dbReference>
<evidence type="ECO:0000256" key="4">
    <source>
        <dbReference type="ARBA" id="ARBA00022967"/>
    </source>
</evidence>
<dbReference type="PROSITE" id="PS50893">
    <property type="entry name" value="ABC_TRANSPORTER_2"/>
    <property type="match status" value="1"/>
</dbReference>
<accession>A0ABX6K4D2</accession>
<dbReference type="CDD" id="cd03214">
    <property type="entry name" value="ABC_Iron-Siderophores_B12_Hemin"/>
    <property type="match status" value="1"/>
</dbReference>
<keyword evidence="8" id="KW-1185">Reference proteome</keyword>
<keyword evidence="2" id="KW-0547">Nucleotide-binding</keyword>
<dbReference type="PANTHER" id="PTHR42794:SF1">
    <property type="entry name" value="HEMIN IMPORT ATP-BINDING PROTEIN HMUV"/>
    <property type="match status" value="1"/>
</dbReference>
<dbReference type="GO" id="GO:0005524">
    <property type="term" value="F:ATP binding"/>
    <property type="evidence" value="ECO:0007669"/>
    <property type="project" value="UniProtKB-KW"/>
</dbReference>
<dbReference type="Pfam" id="PF00005">
    <property type="entry name" value="ABC_tran"/>
    <property type="match status" value="1"/>
</dbReference>
<evidence type="ECO:0000256" key="5">
    <source>
        <dbReference type="ARBA" id="ARBA00037066"/>
    </source>
</evidence>
<keyword evidence="3 7" id="KW-0067">ATP-binding</keyword>
<dbReference type="Gene3D" id="3.40.50.300">
    <property type="entry name" value="P-loop containing nucleotide triphosphate hydrolases"/>
    <property type="match status" value="1"/>
</dbReference>
<dbReference type="Proteomes" id="UP000501408">
    <property type="component" value="Chromosome 1"/>
</dbReference>
<evidence type="ECO:0000313" key="7">
    <source>
        <dbReference type="EMBL" id="QIR06032.1"/>
    </source>
</evidence>
<evidence type="ECO:0000256" key="2">
    <source>
        <dbReference type="ARBA" id="ARBA00022741"/>
    </source>
</evidence>
<dbReference type="InterPro" id="IPR003439">
    <property type="entry name" value="ABC_transporter-like_ATP-bd"/>
</dbReference>
<dbReference type="NCBIfam" id="NF010068">
    <property type="entry name" value="PRK13548.1"/>
    <property type="match status" value="1"/>
</dbReference>
<keyword evidence="4" id="KW-1278">Translocase</keyword>
<gene>
    <name evidence="7" type="ORF">HBA18_06400</name>
</gene>
<dbReference type="EMBL" id="CP050266">
    <property type="protein sequence ID" value="QIR06032.1"/>
    <property type="molecule type" value="Genomic_DNA"/>
</dbReference>
<comment type="function">
    <text evidence="5">Part of the ABC transporter complex HmuTUV involved in hemin import. Responsible for energy coupling to the transport system.</text>
</comment>
<evidence type="ECO:0000256" key="3">
    <source>
        <dbReference type="ARBA" id="ARBA00022840"/>
    </source>
</evidence>
<feature type="domain" description="ABC transporter" evidence="6">
    <location>
        <begin position="6"/>
        <end position="242"/>
    </location>
</feature>
<reference evidence="7 8" key="1">
    <citation type="submission" date="2020-03" db="EMBL/GenBank/DDBJ databases">
        <title>Genome mining reveals the biosynthetic pathways of PHA and ectoines of the halophilic strain Salinivibrio costicola M318 isolated from fermented shrimp paste.</title>
        <authorList>
            <person name="Doan T.V."/>
            <person name="Tran L.T."/>
            <person name="Trieu T.A."/>
            <person name="Nguyen Q.V."/>
            <person name="Quach T.N."/>
            <person name="Phi T.Q."/>
            <person name="Kumar S."/>
        </authorList>
    </citation>
    <scope>NUCLEOTIDE SEQUENCE [LARGE SCALE GENOMIC DNA]</scope>
    <source>
        <strain evidence="7 8">M318</strain>
    </source>
</reference>
<name>A0ABX6K4D2_SALCS</name>
<dbReference type="SMART" id="SM00382">
    <property type="entry name" value="AAA"/>
    <property type="match status" value="1"/>
</dbReference>
<proteinExistence type="predicted"/>
<dbReference type="PANTHER" id="PTHR42794">
    <property type="entry name" value="HEMIN IMPORT ATP-BINDING PROTEIN HMUV"/>
    <property type="match status" value="1"/>
</dbReference>
<evidence type="ECO:0000313" key="8">
    <source>
        <dbReference type="Proteomes" id="UP000501408"/>
    </source>
</evidence>
<organism evidence="7 8">
    <name type="scientific">Salinivibrio costicola</name>
    <name type="common">Vibrio costicola</name>
    <dbReference type="NCBI Taxonomy" id="51367"/>
    <lineage>
        <taxon>Bacteria</taxon>
        <taxon>Pseudomonadati</taxon>
        <taxon>Pseudomonadota</taxon>
        <taxon>Gammaproteobacteria</taxon>
        <taxon>Vibrionales</taxon>
        <taxon>Vibrionaceae</taxon>
        <taxon>Salinivibrio</taxon>
    </lineage>
</organism>
<dbReference type="RefSeq" id="WP_167314333.1">
    <property type="nucleotide sequence ID" value="NZ_CP050266.1"/>
</dbReference>
<keyword evidence="1" id="KW-0813">Transport</keyword>
<evidence type="ECO:0000256" key="1">
    <source>
        <dbReference type="ARBA" id="ARBA00022448"/>
    </source>
</evidence>
<protein>
    <submittedName>
        <fullName evidence="7">Heme ABC transporter ATP-binding protein</fullName>
    </submittedName>
</protein>
<dbReference type="SUPFAM" id="SSF52540">
    <property type="entry name" value="P-loop containing nucleoside triphosphate hydrolases"/>
    <property type="match status" value="1"/>
</dbReference>